<reference evidence="1 2" key="1">
    <citation type="submission" date="2018-02" db="EMBL/GenBank/DDBJ databases">
        <title>The genomes of Aspergillus section Nigri reveals drivers in fungal speciation.</title>
        <authorList>
            <consortium name="DOE Joint Genome Institute"/>
            <person name="Vesth T.C."/>
            <person name="Nybo J."/>
            <person name="Theobald S."/>
            <person name="Brandl J."/>
            <person name="Frisvad J.C."/>
            <person name="Nielsen K.F."/>
            <person name="Lyhne E.K."/>
            <person name="Kogle M.E."/>
            <person name="Kuo A."/>
            <person name="Riley R."/>
            <person name="Clum A."/>
            <person name="Nolan M."/>
            <person name="Lipzen A."/>
            <person name="Salamov A."/>
            <person name="Henrissat B."/>
            <person name="Wiebenga A."/>
            <person name="De vries R.P."/>
            <person name="Grigoriev I.V."/>
            <person name="Mortensen U.H."/>
            <person name="Andersen M.R."/>
            <person name="Baker S.E."/>
        </authorList>
    </citation>
    <scope>NUCLEOTIDE SEQUENCE [LARGE SCALE GENOMIC DNA]</scope>
    <source>
        <strain evidence="1 2">CBS 313.89</strain>
    </source>
</reference>
<dbReference type="Proteomes" id="UP000249789">
    <property type="component" value="Unassembled WGS sequence"/>
</dbReference>
<dbReference type="GeneID" id="63857029"/>
<dbReference type="EMBL" id="KZ824671">
    <property type="protein sequence ID" value="RAK74231.1"/>
    <property type="molecule type" value="Genomic_DNA"/>
</dbReference>
<dbReference type="VEuPathDB" id="FungiDB:BO72DRAFT_213841"/>
<evidence type="ECO:0000313" key="1">
    <source>
        <dbReference type="EMBL" id="RAK74231.1"/>
    </source>
</evidence>
<protein>
    <submittedName>
        <fullName evidence="1">Uncharacterized protein</fullName>
    </submittedName>
</protein>
<organism evidence="1 2">
    <name type="scientific">Aspergillus fijiensis CBS 313.89</name>
    <dbReference type="NCBI Taxonomy" id="1448319"/>
    <lineage>
        <taxon>Eukaryota</taxon>
        <taxon>Fungi</taxon>
        <taxon>Dikarya</taxon>
        <taxon>Ascomycota</taxon>
        <taxon>Pezizomycotina</taxon>
        <taxon>Eurotiomycetes</taxon>
        <taxon>Eurotiomycetidae</taxon>
        <taxon>Eurotiales</taxon>
        <taxon>Aspergillaceae</taxon>
        <taxon>Aspergillus</taxon>
    </lineage>
</organism>
<name>A0A8G1RMP8_9EURO</name>
<proteinExistence type="predicted"/>
<gene>
    <name evidence="1" type="ORF">BO72DRAFT_213841</name>
</gene>
<sequence length="101" mass="10837">MISHAESTDSIDKMDFHYALKPLGRSNAPPGWVPLVGGWFYRPKSPRLCALPPPPPPQGEGMGGPGATDTCWHGSLVALTGRDREVPLPGYQLQGRSLTTS</sequence>
<keyword evidence="2" id="KW-1185">Reference proteome</keyword>
<dbReference type="RefSeq" id="XP_040798241.1">
    <property type="nucleotide sequence ID" value="XM_040939696.1"/>
</dbReference>
<dbReference type="AlphaFoldDB" id="A0A8G1RMP8"/>
<accession>A0A8G1RMP8</accession>
<evidence type="ECO:0000313" key="2">
    <source>
        <dbReference type="Proteomes" id="UP000249789"/>
    </source>
</evidence>